<dbReference type="GeneID" id="70186254"/>
<dbReference type="OrthoDB" id="5275938at2759"/>
<dbReference type="CDD" id="cd18186">
    <property type="entry name" value="BTB_POZ_ZBTB_KLHL-like"/>
    <property type="match status" value="1"/>
</dbReference>
<organism evidence="3 4">
    <name type="scientific">Microdochium trichocladiopsis</name>
    <dbReference type="NCBI Taxonomy" id="1682393"/>
    <lineage>
        <taxon>Eukaryota</taxon>
        <taxon>Fungi</taxon>
        <taxon>Dikarya</taxon>
        <taxon>Ascomycota</taxon>
        <taxon>Pezizomycotina</taxon>
        <taxon>Sordariomycetes</taxon>
        <taxon>Xylariomycetidae</taxon>
        <taxon>Xylariales</taxon>
        <taxon>Microdochiaceae</taxon>
        <taxon>Microdochium</taxon>
    </lineage>
</organism>
<feature type="compositionally biased region" description="Acidic residues" evidence="1">
    <location>
        <begin position="1"/>
        <end position="10"/>
    </location>
</feature>
<feature type="region of interest" description="Disordered" evidence="1">
    <location>
        <begin position="1"/>
        <end position="24"/>
    </location>
</feature>
<feature type="domain" description="BTB" evidence="2">
    <location>
        <begin position="31"/>
        <end position="106"/>
    </location>
</feature>
<evidence type="ECO:0000313" key="4">
    <source>
        <dbReference type="Proteomes" id="UP000756346"/>
    </source>
</evidence>
<dbReference type="Gene3D" id="3.30.710.10">
    <property type="entry name" value="Potassium Channel Kv1.1, Chain A"/>
    <property type="match status" value="1"/>
</dbReference>
<dbReference type="Proteomes" id="UP000756346">
    <property type="component" value="Unassembled WGS sequence"/>
</dbReference>
<dbReference type="PROSITE" id="PS50097">
    <property type="entry name" value="BTB"/>
    <property type="match status" value="1"/>
</dbReference>
<evidence type="ECO:0000313" key="3">
    <source>
        <dbReference type="EMBL" id="KAH7033589.1"/>
    </source>
</evidence>
<reference evidence="3" key="1">
    <citation type="journal article" date="2021" name="Nat. Commun.">
        <title>Genetic determinants of endophytism in the Arabidopsis root mycobiome.</title>
        <authorList>
            <person name="Mesny F."/>
            <person name="Miyauchi S."/>
            <person name="Thiergart T."/>
            <person name="Pickel B."/>
            <person name="Atanasova L."/>
            <person name="Karlsson M."/>
            <person name="Huettel B."/>
            <person name="Barry K.W."/>
            <person name="Haridas S."/>
            <person name="Chen C."/>
            <person name="Bauer D."/>
            <person name="Andreopoulos W."/>
            <person name="Pangilinan J."/>
            <person name="LaButti K."/>
            <person name="Riley R."/>
            <person name="Lipzen A."/>
            <person name="Clum A."/>
            <person name="Drula E."/>
            <person name="Henrissat B."/>
            <person name="Kohler A."/>
            <person name="Grigoriev I.V."/>
            <person name="Martin F.M."/>
            <person name="Hacquard S."/>
        </authorList>
    </citation>
    <scope>NUCLEOTIDE SEQUENCE</scope>
    <source>
        <strain evidence="3">MPI-CAGE-CH-0230</strain>
    </source>
</reference>
<dbReference type="EMBL" id="JAGTJQ010000004">
    <property type="protein sequence ID" value="KAH7033589.1"/>
    <property type="molecule type" value="Genomic_DNA"/>
</dbReference>
<dbReference type="InterPro" id="IPR011333">
    <property type="entry name" value="SKP1/BTB/POZ_sf"/>
</dbReference>
<dbReference type="SUPFAM" id="SSF54695">
    <property type="entry name" value="POZ domain"/>
    <property type="match status" value="1"/>
</dbReference>
<dbReference type="InterPro" id="IPR000210">
    <property type="entry name" value="BTB/POZ_dom"/>
</dbReference>
<proteinExistence type="predicted"/>
<keyword evidence="4" id="KW-1185">Reference proteome</keyword>
<dbReference type="RefSeq" id="XP_046014421.1">
    <property type="nucleotide sequence ID" value="XM_046156708.1"/>
</dbReference>
<comment type="caution">
    <text evidence="3">The sequence shown here is derived from an EMBL/GenBank/DDBJ whole genome shotgun (WGS) entry which is preliminary data.</text>
</comment>
<evidence type="ECO:0000256" key="1">
    <source>
        <dbReference type="SAM" id="MobiDB-lite"/>
    </source>
</evidence>
<gene>
    <name evidence="3" type="ORF">B0I36DRAFT_348626</name>
</gene>
<sequence length="312" mass="34669">MMDAADEVVEQVDTKDPPPATSAVEDIVPTGDVILVVGSGEDMVKLRAHSVCLKLASDGFEGMFDSSVPEGQVESCESPREVAFPADTPNAMRIICQILHHQYSSEDRGPLSADDLLSVALHADRYTISWILVPYMKAWLSTCATPTTTCRLKCLAAASDLKSKDIWPWVFDIVARCTGSYSRYLQCDTLRAAFSTEDIYRLEEMRTELRMSLLDLINKQFDAKCECRASVPAKQRSAQLRKQYTAAKVLQVPAIKVIEKLMAVYVSSAEVGAYKYRKKPSPGTCRCGCDLLSSLDQLYERICDKLLGKEEK</sequence>
<evidence type="ECO:0000259" key="2">
    <source>
        <dbReference type="PROSITE" id="PS50097"/>
    </source>
</evidence>
<dbReference type="AlphaFoldDB" id="A0A9P8Y9D9"/>
<name>A0A9P8Y9D9_9PEZI</name>
<protein>
    <recommendedName>
        <fullName evidence="2">BTB domain-containing protein</fullName>
    </recommendedName>
</protein>
<accession>A0A9P8Y9D9</accession>